<proteinExistence type="predicted"/>
<protein>
    <submittedName>
        <fullName evidence="2">Uncharacterized protein</fullName>
    </submittedName>
</protein>
<dbReference type="CDD" id="cd12914">
    <property type="entry name" value="PDC1_DGC_like"/>
    <property type="match status" value="1"/>
</dbReference>
<gene>
    <name evidence="2" type="ORF">IPN91_11965</name>
</gene>
<feature type="transmembrane region" description="Helical" evidence="1">
    <location>
        <begin position="303"/>
        <end position="320"/>
    </location>
</feature>
<dbReference type="AlphaFoldDB" id="A0A936F393"/>
<feature type="transmembrane region" description="Helical" evidence="1">
    <location>
        <begin position="21"/>
        <end position="40"/>
    </location>
</feature>
<keyword evidence="1" id="KW-0472">Membrane</keyword>
<name>A0A936F393_9BACT</name>
<keyword evidence="1" id="KW-1133">Transmembrane helix</keyword>
<dbReference type="Gene3D" id="3.30.450.20">
    <property type="entry name" value="PAS domain"/>
    <property type="match status" value="2"/>
</dbReference>
<evidence type="ECO:0000313" key="2">
    <source>
        <dbReference type="EMBL" id="MBK8573327.1"/>
    </source>
</evidence>
<dbReference type="CDD" id="cd12915">
    <property type="entry name" value="PDC2_DGC_like"/>
    <property type="match status" value="1"/>
</dbReference>
<keyword evidence="1" id="KW-0812">Transmembrane</keyword>
<comment type="caution">
    <text evidence="2">The sequence shown here is derived from an EMBL/GenBank/DDBJ whole genome shotgun (WGS) entry which is preliminary data.</text>
</comment>
<evidence type="ECO:0000256" key="1">
    <source>
        <dbReference type="SAM" id="Phobius"/>
    </source>
</evidence>
<reference evidence="2 3" key="1">
    <citation type="submission" date="2020-10" db="EMBL/GenBank/DDBJ databases">
        <title>Connecting structure to function with the recovery of over 1000 high-quality activated sludge metagenome-assembled genomes encoding full-length rRNA genes using long-read sequencing.</title>
        <authorList>
            <person name="Singleton C.M."/>
            <person name="Petriglieri F."/>
            <person name="Kristensen J.M."/>
            <person name="Kirkegaard R.H."/>
            <person name="Michaelsen T.Y."/>
            <person name="Andersen M.H."/>
            <person name="Karst S.M."/>
            <person name="Dueholm M.S."/>
            <person name="Nielsen P.H."/>
            <person name="Albertsen M."/>
        </authorList>
    </citation>
    <scope>NUCLEOTIDE SEQUENCE [LARGE SCALE GENOMIC DNA]</scope>
    <source>
        <strain evidence="2">OdNE_18-Q3-R46-58_MAXAC.008</strain>
    </source>
</reference>
<dbReference type="EMBL" id="JADKCH010000016">
    <property type="protein sequence ID" value="MBK8573327.1"/>
    <property type="molecule type" value="Genomic_DNA"/>
</dbReference>
<evidence type="ECO:0000313" key="3">
    <source>
        <dbReference type="Proteomes" id="UP000709959"/>
    </source>
</evidence>
<organism evidence="2 3">
    <name type="scientific">Candidatus Geothrix odensensis</name>
    <dbReference type="NCBI Taxonomy" id="2954440"/>
    <lineage>
        <taxon>Bacteria</taxon>
        <taxon>Pseudomonadati</taxon>
        <taxon>Acidobacteriota</taxon>
        <taxon>Holophagae</taxon>
        <taxon>Holophagales</taxon>
        <taxon>Holophagaceae</taxon>
        <taxon>Geothrix</taxon>
    </lineage>
</organism>
<sequence length="402" mass="44554">MTTAPDSHGTTRAPRPRMVRLGAGFLVLNLFVVVMAAVSVRTSLRNHQERAIATAQNLSLVLDHYVADTLGKADLAVSAVKDEVERRLADPKANAQDLDAFIQRQHARVPSLLALRTANAEGVIDHGSGQEAKTRVSSADREHFIKLRDDPGAGVVVSKPLVGRLTGSWVVIVARRLEHPDHRFAGMAIGVIALGDLQKAFSALDVGSRGSVALRDLDLGLVARYPEPVPAGTAVGSQVVSREFRAFAQSGRQAGIYRALTPFDQVQRTFSVRRVQGWPYYLVVGLAEQDYLRGWWREVYREFGEAALFLCLTLVVFLLLRRTWLRQRAAHEHLERLLAEVKTLGGMLPICSHCKKIRDDKGYWNQLEAYLNEHTEAEFTHGICPDCAKEVFPRSSGKHTTL</sequence>
<accession>A0A936F393</accession>
<dbReference type="Proteomes" id="UP000709959">
    <property type="component" value="Unassembled WGS sequence"/>
</dbReference>